<feature type="transmembrane region" description="Helical" evidence="1">
    <location>
        <begin position="35"/>
        <end position="56"/>
    </location>
</feature>
<organism evidence="2 3">
    <name type="scientific">Dreissena polymorpha</name>
    <name type="common">Zebra mussel</name>
    <name type="synonym">Mytilus polymorpha</name>
    <dbReference type="NCBI Taxonomy" id="45954"/>
    <lineage>
        <taxon>Eukaryota</taxon>
        <taxon>Metazoa</taxon>
        <taxon>Spiralia</taxon>
        <taxon>Lophotrochozoa</taxon>
        <taxon>Mollusca</taxon>
        <taxon>Bivalvia</taxon>
        <taxon>Autobranchia</taxon>
        <taxon>Heteroconchia</taxon>
        <taxon>Euheterodonta</taxon>
        <taxon>Imparidentia</taxon>
        <taxon>Neoheterodontei</taxon>
        <taxon>Myida</taxon>
        <taxon>Dreissenoidea</taxon>
        <taxon>Dreissenidae</taxon>
        <taxon>Dreissena</taxon>
    </lineage>
</organism>
<sequence>MQNLATPEDTLKDIRQETAVKQRKRNTINDINLNITLMIFLMAITSIVSMMSYCLINYVSRLKRYESP</sequence>
<keyword evidence="1" id="KW-0812">Transmembrane</keyword>
<dbReference type="EMBL" id="JAIWYP010000003">
    <property type="protein sequence ID" value="KAH3858820.1"/>
    <property type="molecule type" value="Genomic_DNA"/>
</dbReference>
<reference evidence="2" key="2">
    <citation type="submission" date="2020-11" db="EMBL/GenBank/DDBJ databases">
        <authorList>
            <person name="McCartney M.A."/>
            <person name="Auch B."/>
            <person name="Kono T."/>
            <person name="Mallez S."/>
            <person name="Becker A."/>
            <person name="Gohl D.M."/>
            <person name="Silverstein K.A.T."/>
            <person name="Koren S."/>
            <person name="Bechman K.B."/>
            <person name="Herman A."/>
            <person name="Abrahante J.E."/>
            <person name="Garbe J."/>
        </authorList>
    </citation>
    <scope>NUCLEOTIDE SEQUENCE</scope>
    <source>
        <strain evidence="2">Duluth1</strain>
        <tissue evidence="2">Whole animal</tissue>
    </source>
</reference>
<keyword evidence="1" id="KW-0472">Membrane</keyword>
<evidence type="ECO:0000313" key="3">
    <source>
        <dbReference type="Proteomes" id="UP000828390"/>
    </source>
</evidence>
<comment type="caution">
    <text evidence="2">The sequence shown here is derived from an EMBL/GenBank/DDBJ whole genome shotgun (WGS) entry which is preliminary data.</text>
</comment>
<protein>
    <submittedName>
        <fullName evidence="2">Uncharacterized protein</fullName>
    </submittedName>
</protein>
<evidence type="ECO:0000256" key="1">
    <source>
        <dbReference type="SAM" id="Phobius"/>
    </source>
</evidence>
<dbReference type="Proteomes" id="UP000828390">
    <property type="component" value="Unassembled WGS sequence"/>
</dbReference>
<keyword evidence="1" id="KW-1133">Transmembrane helix</keyword>
<keyword evidence="3" id="KW-1185">Reference proteome</keyword>
<reference evidence="2" key="1">
    <citation type="journal article" date="2019" name="bioRxiv">
        <title>The Genome of the Zebra Mussel, Dreissena polymorpha: A Resource for Invasive Species Research.</title>
        <authorList>
            <person name="McCartney M.A."/>
            <person name="Auch B."/>
            <person name="Kono T."/>
            <person name="Mallez S."/>
            <person name="Zhang Y."/>
            <person name="Obille A."/>
            <person name="Becker A."/>
            <person name="Abrahante J.E."/>
            <person name="Garbe J."/>
            <person name="Badalamenti J.P."/>
            <person name="Herman A."/>
            <person name="Mangelson H."/>
            <person name="Liachko I."/>
            <person name="Sullivan S."/>
            <person name="Sone E.D."/>
            <person name="Koren S."/>
            <person name="Silverstein K.A.T."/>
            <person name="Beckman K.B."/>
            <person name="Gohl D.M."/>
        </authorList>
    </citation>
    <scope>NUCLEOTIDE SEQUENCE</scope>
    <source>
        <strain evidence="2">Duluth1</strain>
        <tissue evidence="2">Whole animal</tissue>
    </source>
</reference>
<name>A0A9D4LIS9_DREPO</name>
<gene>
    <name evidence="2" type="ORF">DPMN_101460</name>
</gene>
<dbReference type="AlphaFoldDB" id="A0A9D4LIS9"/>
<accession>A0A9D4LIS9</accession>
<evidence type="ECO:0000313" key="2">
    <source>
        <dbReference type="EMBL" id="KAH3858820.1"/>
    </source>
</evidence>
<proteinExistence type="predicted"/>